<accession>A0A8X6Y0A9</accession>
<dbReference type="EMBL" id="BMAV01014024">
    <property type="protein sequence ID" value="GFY62042.1"/>
    <property type="molecule type" value="Genomic_DNA"/>
</dbReference>
<dbReference type="Proteomes" id="UP000886998">
    <property type="component" value="Unassembled WGS sequence"/>
</dbReference>
<evidence type="ECO:0000313" key="1">
    <source>
        <dbReference type="EMBL" id="GFY62042.1"/>
    </source>
</evidence>
<dbReference type="OrthoDB" id="6430501at2759"/>
<evidence type="ECO:0000313" key="2">
    <source>
        <dbReference type="Proteomes" id="UP000886998"/>
    </source>
</evidence>
<proteinExistence type="predicted"/>
<gene>
    <name evidence="1" type="ORF">TNIN_213221</name>
</gene>
<comment type="caution">
    <text evidence="1">The sequence shown here is derived from an EMBL/GenBank/DDBJ whole genome shotgun (WGS) entry which is preliminary data.</text>
</comment>
<organism evidence="1 2">
    <name type="scientific">Trichonephila inaurata madagascariensis</name>
    <dbReference type="NCBI Taxonomy" id="2747483"/>
    <lineage>
        <taxon>Eukaryota</taxon>
        <taxon>Metazoa</taxon>
        <taxon>Ecdysozoa</taxon>
        <taxon>Arthropoda</taxon>
        <taxon>Chelicerata</taxon>
        <taxon>Arachnida</taxon>
        <taxon>Araneae</taxon>
        <taxon>Araneomorphae</taxon>
        <taxon>Entelegynae</taxon>
        <taxon>Araneoidea</taxon>
        <taxon>Nephilidae</taxon>
        <taxon>Trichonephila</taxon>
        <taxon>Trichonephila inaurata</taxon>
    </lineage>
</organism>
<dbReference type="AlphaFoldDB" id="A0A8X6Y0A9"/>
<name>A0A8X6Y0A9_9ARAC</name>
<sequence length="85" mass="9719">MKLSVTTFRAGAQRLTTLWQTNQTKPLSQGASRLNLPTCSDAEDDDDIESLIPREATVWTHLTSAIKRRWNPELQEVSPRWGCHR</sequence>
<keyword evidence="2" id="KW-1185">Reference proteome</keyword>
<protein>
    <submittedName>
        <fullName evidence="1">Uncharacterized protein</fullName>
    </submittedName>
</protein>
<reference evidence="1" key="1">
    <citation type="submission" date="2020-08" db="EMBL/GenBank/DDBJ databases">
        <title>Multicomponent nature underlies the extraordinary mechanical properties of spider dragline silk.</title>
        <authorList>
            <person name="Kono N."/>
            <person name="Nakamura H."/>
            <person name="Mori M."/>
            <person name="Yoshida Y."/>
            <person name="Ohtoshi R."/>
            <person name="Malay A.D."/>
            <person name="Moran D.A.P."/>
            <person name="Tomita M."/>
            <person name="Numata K."/>
            <person name="Arakawa K."/>
        </authorList>
    </citation>
    <scope>NUCLEOTIDE SEQUENCE</scope>
</reference>